<evidence type="ECO:0000313" key="2">
    <source>
        <dbReference type="EMBL" id="JAV55830.1"/>
    </source>
</evidence>
<feature type="region of interest" description="Disordered" evidence="1">
    <location>
        <begin position="27"/>
        <end position="148"/>
    </location>
</feature>
<name>A0A1Y1K6J2_PHOPY</name>
<dbReference type="PANTHER" id="PTHR34239">
    <property type="entry name" value="APPLE DOMAIN-CONTAINING PROTEIN"/>
    <property type="match status" value="1"/>
</dbReference>
<dbReference type="EMBL" id="GEZM01094189">
    <property type="protein sequence ID" value="JAV55824.1"/>
    <property type="molecule type" value="Transcribed_RNA"/>
</dbReference>
<dbReference type="EMBL" id="GEZM01094190">
    <property type="protein sequence ID" value="JAV55823.1"/>
    <property type="molecule type" value="Transcribed_RNA"/>
</dbReference>
<organism evidence="2">
    <name type="scientific">Photinus pyralis</name>
    <name type="common">Common eastern firefly</name>
    <name type="synonym">Lampyris pyralis</name>
    <dbReference type="NCBI Taxonomy" id="7054"/>
    <lineage>
        <taxon>Eukaryota</taxon>
        <taxon>Metazoa</taxon>
        <taxon>Ecdysozoa</taxon>
        <taxon>Arthropoda</taxon>
        <taxon>Hexapoda</taxon>
        <taxon>Insecta</taxon>
        <taxon>Pterygota</taxon>
        <taxon>Neoptera</taxon>
        <taxon>Endopterygota</taxon>
        <taxon>Coleoptera</taxon>
        <taxon>Polyphaga</taxon>
        <taxon>Elateriformia</taxon>
        <taxon>Elateroidea</taxon>
        <taxon>Lampyridae</taxon>
        <taxon>Lampyrinae</taxon>
        <taxon>Photinus</taxon>
    </lineage>
</organism>
<dbReference type="AlphaFoldDB" id="A0A1Y1K6J2"/>
<protein>
    <submittedName>
        <fullName evidence="2">Uncharacterized protein</fullName>
    </submittedName>
</protein>
<feature type="region of interest" description="Disordered" evidence="1">
    <location>
        <begin position="398"/>
        <end position="443"/>
    </location>
</feature>
<feature type="region of interest" description="Disordered" evidence="1">
    <location>
        <begin position="1"/>
        <end position="20"/>
    </location>
</feature>
<evidence type="ECO:0000313" key="3">
    <source>
        <dbReference type="EMBL" id="KAB0790143.1"/>
    </source>
</evidence>
<dbReference type="EMBL" id="GEZM01094187">
    <property type="protein sequence ID" value="JAV55828.1"/>
    <property type="molecule type" value="Transcribed_RNA"/>
</dbReference>
<feature type="compositionally biased region" description="Basic and acidic residues" evidence="1">
    <location>
        <begin position="421"/>
        <end position="437"/>
    </location>
</feature>
<reference evidence="2" key="1">
    <citation type="journal article" date="2016" name="Sci. Rep.">
        <title>Molecular characterization of firefly nuptial gifts: a multi-omics approach sheds light on postcopulatory sexual selection.</title>
        <authorList>
            <person name="Al-Wathiqui N."/>
            <person name="Fallon T.R."/>
            <person name="South A."/>
            <person name="Weng J.K."/>
            <person name="Lewis S.M."/>
        </authorList>
    </citation>
    <scope>NUCLEOTIDE SEQUENCE</scope>
</reference>
<dbReference type="EMBL" id="GEZM01094188">
    <property type="protein sequence ID" value="JAV55826.1"/>
    <property type="molecule type" value="Transcribed_RNA"/>
</dbReference>
<gene>
    <name evidence="3" type="ORF">PPYR_15532</name>
</gene>
<evidence type="ECO:0000256" key="1">
    <source>
        <dbReference type="SAM" id="MobiDB-lite"/>
    </source>
</evidence>
<dbReference type="InParanoid" id="A0A1Y1K6J2"/>
<dbReference type="EMBL" id="GEZM01094185">
    <property type="protein sequence ID" value="JAV55832.1"/>
    <property type="molecule type" value="Transcribed_RNA"/>
</dbReference>
<evidence type="ECO:0000313" key="4">
    <source>
        <dbReference type="Proteomes" id="UP000327044"/>
    </source>
</evidence>
<feature type="compositionally biased region" description="Basic residues" evidence="1">
    <location>
        <begin position="32"/>
        <end position="52"/>
    </location>
</feature>
<dbReference type="EMBL" id="VVIM01001825">
    <property type="protein sequence ID" value="KAB0790143.1"/>
    <property type="molecule type" value="Genomic_DNA"/>
</dbReference>
<accession>A0A1Y1K6J2</accession>
<feature type="compositionally biased region" description="Basic residues" evidence="1">
    <location>
        <begin position="78"/>
        <end position="89"/>
    </location>
</feature>
<reference evidence="3 4" key="2">
    <citation type="journal article" date="2018" name="Elife">
        <title>Firefly genomes illuminate parallel origins of bioluminescence in beetles.</title>
        <authorList>
            <person name="Fallon T.R."/>
            <person name="Lower S.E."/>
            <person name="Chang C.H."/>
            <person name="Bessho-Uehara M."/>
            <person name="Martin G.J."/>
            <person name="Bewick A.J."/>
            <person name="Behringer M."/>
            <person name="Debat H.J."/>
            <person name="Wong I."/>
            <person name="Day J.C."/>
            <person name="Suvorov A."/>
            <person name="Silva C.J."/>
            <person name="Stanger-Hall K.F."/>
            <person name="Hall D.W."/>
            <person name="Schmitz R.J."/>
            <person name="Nelson D.R."/>
            <person name="Lewis S.M."/>
            <person name="Shigenobu S."/>
            <person name="Bybee S.M."/>
            <person name="Larracuente A.M."/>
            <person name="Oba Y."/>
            <person name="Weng J.K."/>
        </authorList>
    </citation>
    <scope>NUCLEOTIDE SEQUENCE [LARGE SCALE GENOMIC DNA]</scope>
    <source>
        <strain evidence="3">1611_PpyrPB1</strain>
        <tissue evidence="3">Whole body</tissue>
    </source>
</reference>
<dbReference type="OrthoDB" id="6775330at2759"/>
<reference evidence="3" key="3">
    <citation type="submission" date="2019-08" db="EMBL/GenBank/DDBJ databases">
        <authorList>
            <consortium name="Photinus pyralis genome working group"/>
            <person name="Fallon T.R."/>
            <person name="Sander Lower S.E."/>
            <person name="Weng J.-K."/>
        </authorList>
    </citation>
    <scope>NUCLEOTIDE SEQUENCE</scope>
    <source>
        <strain evidence="3">1611_PpyrPB1</strain>
        <tissue evidence="3">Whole body</tissue>
    </source>
</reference>
<proteinExistence type="predicted"/>
<dbReference type="Proteomes" id="UP000327044">
    <property type="component" value="Unassembled WGS sequence"/>
</dbReference>
<feature type="compositionally biased region" description="Low complexity" evidence="1">
    <location>
        <begin position="97"/>
        <end position="112"/>
    </location>
</feature>
<dbReference type="PANTHER" id="PTHR34239:SF2">
    <property type="entry name" value="TRANSPOSABLE ELEMENT P TRANSPOSASE_THAP9 CONSERVED DOMAIN-CONTAINING PROTEIN"/>
    <property type="match status" value="1"/>
</dbReference>
<keyword evidence="4" id="KW-1185">Reference proteome</keyword>
<sequence>MPKRKHRSPSGDSVMEQYSNKELLSRILKLEKKIHKKKHRDRSRAKDRRSRSPSHASSSHGRVRSESRSAPGNENRRSHGRPSRRRFRSPSHDSSSHGRSPSRSIISASRISSEYEKSPRARNASSPDIRNLNDSHSRGYSTCRSPGGTEVALDKAVHSRSRMSPSKQAAFSSQDHNCLIIENDENIPEELSSILGENPTIDTKGSFALHDAIRLRWDHILKQGLSDPELDRIKSRCLKSSNLNLEAPVVNPEISTILSKPNLTRDASHSSYQNQLGLAMAELGRALNLVLEEESNIPKQVKNDLLQNLSDSGRMLASLFHNISCVRRTVIYPLLNKNMKDLTEKTQPFGGLLFGPDLPETIKTAKQLDTAGKELKALQPQSKFKVLGNFFHKKEGGRFSSSVQAAPPSLNRYRPVRRIRTSRDTKPKGQTSKQDRTRFRRRY</sequence>
<dbReference type="EMBL" id="GEZM01094186">
    <property type="protein sequence ID" value="JAV55830.1"/>
    <property type="molecule type" value="Transcribed_RNA"/>
</dbReference>